<gene>
    <name evidence="2" type="ORF">C1280_30160</name>
</gene>
<protein>
    <submittedName>
        <fullName evidence="2">DinB family protein</fullName>
    </submittedName>
</protein>
<keyword evidence="3" id="KW-1185">Reference proteome</keyword>
<dbReference type="InterPro" id="IPR034660">
    <property type="entry name" value="DinB/YfiT-like"/>
</dbReference>
<dbReference type="Proteomes" id="UP000245802">
    <property type="component" value="Chromosome"/>
</dbReference>
<dbReference type="AlphaFoldDB" id="A0A2Z3HCZ8"/>
<evidence type="ECO:0000313" key="2">
    <source>
        <dbReference type="EMBL" id="AWM40835.1"/>
    </source>
</evidence>
<dbReference type="Gene3D" id="1.20.120.450">
    <property type="entry name" value="dinb family like domain"/>
    <property type="match status" value="1"/>
</dbReference>
<dbReference type="RefSeq" id="WP_010046393.1">
    <property type="nucleotide sequence ID" value="NZ_CP025958.1"/>
</dbReference>
<evidence type="ECO:0000313" key="3">
    <source>
        <dbReference type="Proteomes" id="UP000245802"/>
    </source>
</evidence>
<dbReference type="EMBL" id="CP025958">
    <property type="protein sequence ID" value="AWM40835.1"/>
    <property type="molecule type" value="Genomic_DNA"/>
</dbReference>
<accession>A0A2Z3HCZ8</accession>
<dbReference type="InterPro" id="IPR024775">
    <property type="entry name" value="DinB-like"/>
</dbReference>
<dbReference type="OrthoDB" id="9793216at2"/>
<reference evidence="2 3" key="1">
    <citation type="submission" date="2018-01" db="EMBL/GenBank/DDBJ databases">
        <title>G. obscuriglobus.</title>
        <authorList>
            <person name="Franke J."/>
            <person name="Blomberg W."/>
            <person name="Selmecki A."/>
        </authorList>
    </citation>
    <scope>NUCLEOTIDE SEQUENCE [LARGE SCALE GENOMIC DNA]</scope>
    <source>
        <strain evidence="2 3">DSM 5831</strain>
    </source>
</reference>
<sequence length="171" mass="19205">MQRPEPTEYAPFYGTYITLVPEGDVLAAMESQLTETLAFWRTIPESQGDVCHAPYTWTVKQVIGHLIDGERIFGYRALRFARGDSTPLPGFEENDYAKTGHYERLTVAALVSEFEAVRRSSLWLFRNLPAEAWTRSGKANDSPVTVRALAYIVVGHVRHHGGILRKRLGAA</sequence>
<organism evidence="2 3">
    <name type="scientific">Gemmata obscuriglobus</name>
    <dbReference type="NCBI Taxonomy" id="114"/>
    <lineage>
        <taxon>Bacteria</taxon>
        <taxon>Pseudomonadati</taxon>
        <taxon>Planctomycetota</taxon>
        <taxon>Planctomycetia</taxon>
        <taxon>Gemmatales</taxon>
        <taxon>Gemmataceae</taxon>
        <taxon>Gemmata</taxon>
    </lineage>
</organism>
<name>A0A2Z3HCZ8_9BACT</name>
<proteinExistence type="predicted"/>
<evidence type="ECO:0000259" key="1">
    <source>
        <dbReference type="Pfam" id="PF12867"/>
    </source>
</evidence>
<dbReference type="KEGG" id="gog:C1280_30160"/>
<dbReference type="Pfam" id="PF12867">
    <property type="entry name" value="DinB_2"/>
    <property type="match status" value="1"/>
</dbReference>
<dbReference type="SUPFAM" id="SSF109854">
    <property type="entry name" value="DinB/YfiT-like putative metalloenzymes"/>
    <property type="match status" value="1"/>
</dbReference>
<feature type="domain" description="DinB-like" evidence="1">
    <location>
        <begin position="30"/>
        <end position="163"/>
    </location>
</feature>